<evidence type="ECO:0000256" key="4">
    <source>
        <dbReference type="ARBA" id="ARBA00012814"/>
    </source>
</evidence>
<keyword evidence="7" id="KW-0067">ATP-binding</keyword>
<dbReference type="GO" id="GO:0004826">
    <property type="term" value="F:phenylalanine-tRNA ligase activity"/>
    <property type="evidence" value="ECO:0007669"/>
    <property type="project" value="UniProtKB-EC"/>
</dbReference>
<evidence type="ECO:0000256" key="10">
    <source>
        <dbReference type="ARBA" id="ARBA00022990"/>
    </source>
</evidence>
<evidence type="ECO:0000256" key="3">
    <source>
        <dbReference type="ARBA" id="ARBA00011245"/>
    </source>
</evidence>
<comment type="subunit">
    <text evidence="3">Monomer.</text>
</comment>
<dbReference type="Proteomes" id="UP001381693">
    <property type="component" value="Unassembled WGS sequence"/>
</dbReference>
<dbReference type="GO" id="GO:0006432">
    <property type="term" value="P:phenylalanyl-tRNA aminoacylation"/>
    <property type="evidence" value="ECO:0007669"/>
    <property type="project" value="InterPro"/>
</dbReference>
<evidence type="ECO:0000313" key="18">
    <source>
        <dbReference type="EMBL" id="KAK7080126.1"/>
    </source>
</evidence>
<keyword evidence="11" id="KW-0496">Mitochondrion</keyword>
<dbReference type="AlphaFoldDB" id="A0AAN8XC69"/>
<evidence type="ECO:0000256" key="11">
    <source>
        <dbReference type="ARBA" id="ARBA00023128"/>
    </source>
</evidence>
<dbReference type="EMBL" id="JAXCGZ010006116">
    <property type="protein sequence ID" value="KAK7080126.1"/>
    <property type="molecule type" value="Genomic_DNA"/>
</dbReference>
<comment type="catalytic activity">
    <reaction evidence="14">
        <text>tRNA(Phe) + L-phenylalanine + ATP = L-phenylalanyl-tRNA(Phe) + AMP + diphosphate + H(+)</text>
        <dbReference type="Rhea" id="RHEA:19413"/>
        <dbReference type="Rhea" id="RHEA-COMP:9668"/>
        <dbReference type="Rhea" id="RHEA-COMP:9699"/>
        <dbReference type="ChEBI" id="CHEBI:15378"/>
        <dbReference type="ChEBI" id="CHEBI:30616"/>
        <dbReference type="ChEBI" id="CHEBI:33019"/>
        <dbReference type="ChEBI" id="CHEBI:58095"/>
        <dbReference type="ChEBI" id="CHEBI:78442"/>
        <dbReference type="ChEBI" id="CHEBI:78531"/>
        <dbReference type="ChEBI" id="CHEBI:456215"/>
        <dbReference type="EC" id="6.1.1.20"/>
    </reaction>
</comment>
<dbReference type="EC" id="6.1.1.20" evidence="4"/>
<dbReference type="SUPFAM" id="SSF54991">
    <property type="entry name" value="Anticodon-binding domain of PheRS"/>
    <property type="match status" value="1"/>
</dbReference>
<dbReference type="PANTHER" id="PTHR11538">
    <property type="entry name" value="PHENYLALANYL-TRNA SYNTHETASE"/>
    <property type="match status" value="1"/>
</dbReference>
<comment type="function">
    <text evidence="15">Is responsible for the charging of tRNA(Phe) with phenylalanine in mitochondrial translation. To a lesser extent, also catalyzes direct attachment of m-Tyr (an oxidized version of Phe) to tRNA(Phe), thereby opening the way for delivery of the misacylated tRNA to the ribosome and incorporation of ROS-damaged amino acid into proteins.</text>
</comment>
<keyword evidence="6" id="KW-0547">Nucleotide-binding</keyword>
<evidence type="ECO:0000256" key="5">
    <source>
        <dbReference type="ARBA" id="ARBA00022598"/>
    </source>
</evidence>
<reference evidence="18 19" key="1">
    <citation type="submission" date="2023-11" db="EMBL/GenBank/DDBJ databases">
        <title>Halocaridina rubra genome assembly.</title>
        <authorList>
            <person name="Smith C."/>
        </authorList>
    </citation>
    <scope>NUCLEOTIDE SEQUENCE [LARGE SCALE GENOMIC DNA]</scope>
    <source>
        <strain evidence="18">EP-1</strain>
        <tissue evidence="18">Whole</tissue>
    </source>
</reference>
<evidence type="ECO:0000313" key="19">
    <source>
        <dbReference type="Proteomes" id="UP001381693"/>
    </source>
</evidence>
<feature type="domain" description="FDX-ACB" evidence="17">
    <location>
        <begin position="344"/>
        <end position="436"/>
    </location>
</feature>
<evidence type="ECO:0000256" key="6">
    <source>
        <dbReference type="ARBA" id="ARBA00022741"/>
    </source>
</evidence>
<keyword evidence="10" id="KW-0007">Acetylation</keyword>
<dbReference type="FunFam" id="3.30.70.380:FF:000002">
    <property type="entry name" value="phenylalanine--tRNA ligase, mitochondrial"/>
    <property type="match status" value="1"/>
</dbReference>
<gene>
    <name evidence="18" type="primary">FARS2</name>
    <name evidence="18" type="ORF">SK128_014185</name>
</gene>
<organism evidence="18 19">
    <name type="scientific">Halocaridina rubra</name>
    <name type="common">Hawaiian red shrimp</name>
    <dbReference type="NCBI Taxonomy" id="373956"/>
    <lineage>
        <taxon>Eukaryota</taxon>
        <taxon>Metazoa</taxon>
        <taxon>Ecdysozoa</taxon>
        <taxon>Arthropoda</taxon>
        <taxon>Crustacea</taxon>
        <taxon>Multicrustacea</taxon>
        <taxon>Malacostraca</taxon>
        <taxon>Eumalacostraca</taxon>
        <taxon>Eucarida</taxon>
        <taxon>Decapoda</taxon>
        <taxon>Pleocyemata</taxon>
        <taxon>Caridea</taxon>
        <taxon>Atyoidea</taxon>
        <taxon>Atyidae</taxon>
        <taxon>Halocaridina</taxon>
    </lineage>
</organism>
<evidence type="ECO:0000256" key="7">
    <source>
        <dbReference type="ARBA" id="ARBA00022840"/>
    </source>
</evidence>
<evidence type="ECO:0000256" key="15">
    <source>
        <dbReference type="ARBA" id="ARBA00060211"/>
    </source>
</evidence>
<dbReference type="InterPro" id="IPR036690">
    <property type="entry name" value="Fdx_antiC-bd_sf"/>
</dbReference>
<dbReference type="FunFam" id="3.30.930.10:FF:000041">
    <property type="entry name" value="Phenylalanyl-tRNA synthetase 2, mitochondrial"/>
    <property type="match status" value="1"/>
</dbReference>
<dbReference type="GO" id="GO:0005759">
    <property type="term" value="C:mitochondrial matrix"/>
    <property type="evidence" value="ECO:0007669"/>
    <property type="project" value="UniProtKB-SubCell"/>
</dbReference>
<keyword evidence="5 18" id="KW-0436">Ligase</keyword>
<comment type="similarity">
    <text evidence="2">Belongs to the class-II aminoacyl-tRNA synthetase family.</text>
</comment>
<protein>
    <recommendedName>
        <fullName evidence="16">Phenylalanine--tRNA ligase, mitochondrial</fullName>
        <ecNumber evidence="4">6.1.1.20</ecNumber>
    </recommendedName>
    <alternativeName>
        <fullName evidence="13">Phenylalanyl-tRNA synthetase</fullName>
    </alternativeName>
</protein>
<dbReference type="InterPro" id="IPR045864">
    <property type="entry name" value="aa-tRNA-synth_II/BPL/LPL"/>
</dbReference>
<dbReference type="Gene3D" id="3.30.70.380">
    <property type="entry name" value="Ferrodoxin-fold anticodon-binding domain"/>
    <property type="match status" value="1"/>
</dbReference>
<dbReference type="CDD" id="cd00496">
    <property type="entry name" value="PheRS_alpha_core"/>
    <property type="match status" value="1"/>
</dbReference>
<dbReference type="NCBIfam" id="TIGR00469">
    <property type="entry name" value="pheS_mito"/>
    <property type="match status" value="1"/>
</dbReference>
<dbReference type="SUPFAM" id="SSF55681">
    <property type="entry name" value="Class II aaRS and biotin synthetases"/>
    <property type="match status" value="1"/>
</dbReference>
<evidence type="ECO:0000256" key="1">
    <source>
        <dbReference type="ARBA" id="ARBA00004305"/>
    </source>
</evidence>
<dbReference type="GO" id="GO:0005524">
    <property type="term" value="F:ATP binding"/>
    <property type="evidence" value="ECO:0007669"/>
    <property type="project" value="UniProtKB-KW"/>
</dbReference>
<dbReference type="PROSITE" id="PS51447">
    <property type="entry name" value="FDX_ACB"/>
    <property type="match status" value="1"/>
</dbReference>
<evidence type="ECO:0000256" key="16">
    <source>
        <dbReference type="ARBA" id="ARBA00073229"/>
    </source>
</evidence>
<evidence type="ECO:0000256" key="14">
    <source>
        <dbReference type="ARBA" id="ARBA00049255"/>
    </source>
</evidence>
<dbReference type="InterPro" id="IPR004530">
    <property type="entry name" value="Phe-tRNA-synth_IIc_mito"/>
</dbReference>
<name>A0AAN8XC69_HALRR</name>
<dbReference type="Pfam" id="PF01409">
    <property type="entry name" value="tRNA-synt_2d"/>
    <property type="match status" value="2"/>
</dbReference>
<dbReference type="SMART" id="SM00896">
    <property type="entry name" value="FDX-ACB"/>
    <property type="match status" value="1"/>
</dbReference>
<dbReference type="Pfam" id="PF03147">
    <property type="entry name" value="FDX-ACB"/>
    <property type="match status" value="1"/>
</dbReference>
<dbReference type="InterPro" id="IPR002319">
    <property type="entry name" value="Phenylalanyl-tRNA_Synthase"/>
</dbReference>
<evidence type="ECO:0000256" key="9">
    <source>
        <dbReference type="ARBA" id="ARBA00022946"/>
    </source>
</evidence>
<dbReference type="Gene3D" id="3.30.930.10">
    <property type="entry name" value="Bira Bifunctional Protein, Domain 2"/>
    <property type="match status" value="1"/>
</dbReference>
<evidence type="ECO:0000256" key="2">
    <source>
        <dbReference type="ARBA" id="ARBA00008226"/>
    </source>
</evidence>
<dbReference type="InterPro" id="IPR005121">
    <property type="entry name" value="Fdx_antiC-bd"/>
</dbReference>
<evidence type="ECO:0000259" key="17">
    <source>
        <dbReference type="PROSITE" id="PS51447"/>
    </source>
</evidence>
<accession>A0AAN8XC69</accession>
<keyword evidence="12" id="KW-0030">Aminoacyl-tRNA synthetase</keyword>
<evidence type="ECO:0000256" key="12">
    <source>
        <dbReference type="ARBA" id="ARBA00023146"/>
    </source>
</evidence>
<dbReference type="GO" id="GO:0000049">
    <property type="term" value="F:tRNA binding"/>
    <property type="evidence" value="ECO:0007669"/>
    <property type="project" value="InterPro"/>
</dbReference>
<evidence type="ECO:0000256" key="13">
    <source>
        <dbReference type="ARBA" id="ARBA00031194"/>
    </source>
</evidence>
<comment type="subcellular location">
    <subcellularLocation>
        <location evidence="1">Mitochondrion matrix</location>
    </subcellularLocation>
</comment>
<keyword evidence="9" id="KW-0809">Transit peptide</keyword>
<keyword evidence="8" id="KW-0648">Protein biosynthesis</keyword>
<keyword evidence="19" id="KW-1185">Reference proteome</keyword>
<evidence type="ECO:0000256" key="8">
    <source>
        <dbReference type="ARBA" id="ARBA00022917"/>
    </source>
</evidence>
<comment type="caution">
    <text evidence="18">The sequence shown here is derived from an EMBL/GenBank/DDBJ whole genome shotgun (WGS) entry which is preliminary data.</text>
</comment>
<dbReference type="PANTHER" id="PTHR11538:SF41">
    <property type="entry name" value="PHENYLALANINE--TRNA LIGASE, MITOCHONDRIAL"/>
    <property type="match status" value="1"/>
</dbReference>
<proteinExistence type="inferred from homology"/>
<sequence>MTVIGRYVFQRHWCLTRLKTCLHTPCRLISSTEPEKILMSGKEYKTDYMTNITPRILSYVGRNLHLQKYHPLNHIQQVIINYMYSRYISPRGNPLFSVHNQLHPVVSMQENFDSLLVPKDHVSRKKSDNYYVNEKYLLRAHTSAHQCGMIKMGFDNFLVVGDVYRRDEIDASHYPVFHQMEGVRLCTRKEIFGQHQNMDDFSLFENVERSEKRQGVHNQTAVDVLEFDLKQCLEGLAMTLFGKDVEKRWVDAYFPFTHPSWELELRLNDEWVELLGCGIIEQEILVNSSAGEKVGWAFGLGLERWAMKFYDIPDIRLFWSNDSGFLSQFHFEDSSTRVSYKTISQYPQCANDISFWLPSDGYESADFYDLVRSIGGNMVEQVRLIDTFTHPKKNLTSHCYRIVYRHMEYTLTQEEVNNVHKQIEEKASEILKVVIR</sequence>